<dbReference type="Pfam" id="PF01225">
    <property type="entry name" value="Mur_ligase"/>
    <property type="match status" value="1"/>
</dbReference>
<evidence type="ECO:0000259" key="9">
    <source>
        <dbReference type="Pfam" id="PF01225"/>
    </source>
</evidence>
<dbReference type="GO" id="GO:0008360">
    <property type="term" value="P:regulation of cell shape"/>
    <property type="evidence" value="ECO:0007669"/>
    <property type="project" value="UniProtKB-KW"/>
</dbReference>
<feature type="domain" description="Mur ligase C-terminal" evidence="10">
    <location>
        <begin position="350"/>
        <end position="473"/>
    </location>
</feature>
<feature type="binding site" evidence="7">
    <location>
        <position position="194"/>
    </location>
    <ligand>
        <name>UDP-N-acetyl-alpha-D-muramoyl-L-alanyl-D-glutamate</name>
        <dbReference type="ChEBI" id="CHEBI:83900"/>
    </ligand>
</feature>
<dbReference type="InterPro" id="IPR035911">
    <property type="entry name" value="MurE/MurF_N"/>
</dbReference>
<dbReference type="Pfam" id="PF08245">
    <property type="entry name" value="Mur_ligase_M"/>
    <property type="match status" value="1"/>
</dbReference>
<feature type="binding site" evidence="7">
    <location>
        <position position="200"/>
    </location>
    <ligand>
        <name>UDP-N-acetyl-alpha-D-muramoyl-L-alanyl-D-glutamate</name>
        <dbReference type="ChEBI" id="CHEBI:83900"/>
    </ligand>
</feature>
<dbReference type="GO" id="GO:0009252">
    <property type="term" value="P:peptidoglycan biosynthetic process"/>
    <property type="evidence" value="ECO:0007669"/>
    <property type="project" value="UniProtKB-UniRule"/>
</dbReference>
<feature type="binding site" evidence="7">
    <location>
        <begin position="127"/>
        <end position="133"/>
    </location>
    <ligand>
        <name>ATP</name>
        <dbReference type="ChEBI" id="CHEBI:30616"/>
    </ligand>
</feature>
<dbReference type="InterPro" id="IPR036615">
    <property type="entry name" value="Mur_ligase_C_dom_sf"/>
</dbReference>
<feature type="domain" description="Mur ligase N-terminal catalytic" evidence="9">
    <location>
        <begin position="41"/>
        <end position="100"/>
    </location>
</feature>
<dbReference type="InterPro" id="IPR036565">
    <property type="entry name" value="Mur-like_cat_sf"/>
</dbReference>
<name>A0A437MIM7_9PROT</name>
<dbReference type="Proteomes" id="UP000282957">
    <property type="component" value="Unassembled WGS sequence"/>
</dbReference>
<feature type="binding site" evidence="7">
    <location>
        <begin position="423"/>
        <end position="426"/>
    </location>
    <ligand>
        <name>meso-2,6-diaminopimelate</name>
        <dbReference type="ChEBI" id="CHEBI:57791"/>
    </ligand>
</feature>
<dbReference type="Pfam" id="PF02875">
    <property type="entry name" value="Mur_ligase_C"/>
    <property type="match status" value="1"/>
</dbReference>
<keyword evidence="2 7" id="KW-0132">Cell division</keyword>
<dbReference type="SUPFAM" id="SSF53244">
    <property type="entry name" value="MurD-like peptide ligases, peptide-binding domain"/>
    <property type="match status" value="1"/>
</dbReference>
<keyword evidence="7" id="KW-0460">Magnesium</keyword>
<sequence>MPPCRVHASRSHPIRSRRGTASLRLDELTAGIASGALSGVEITAITADSRKAGPGTLFAALPGAKFDGRQFIGAAIAAGAAAILAPEGTARPEGAPLLTAADPRAALARMAARLAGPQPEIAVAITGTNGKTSTADFLRQIWGAGLSASIGTLGILAPGFETGPGLTTPDPVMLQDTLAALARAGIGRVAMEASSHGLDQRRLDGVAVSAAGFTNLTRDHLDYHGTMAAYRAAKLRLFDTLLPEGGPGAYSTEMDGETREALLAIAARRGLKLLSVGAEAGDIALLAADPLPDGLALTLDWFGAREVLHLPLPGRFQADNALLAAALAVQTGTPARDALAALPYLLGVRGRMELVASVNGGAAYVDFAHTPDALERLLVALRPHCSGRLICAFGAGGDRDPGKRPLMGGIVAARADIAIVTDDNPRSEDPALIRQAIMAEVPDAIEIGDRHAAIAHGLLLLQPGDVLVVAGKGHESGQTVRGVTTPFDDAQVIREILS</sequence>
<feature type="binding site" evidence="7">
    <location>
        <position position="399"/>
    </location>
    <ligand>
        <name>meso-2,6-diaminopimelate</name>
        <dbReference type="ChEBI" id="CHEBI:57791"/>
    </ligand>
</feature>
<keyword evidence="7" id="KW-0067">ATP-binding</keyword>
<dbReference type="GO" id="GO:0051301">
    <property type="term" value="P:cell division"/>
    <property type="evidence" value="ECO:0007669"/>
    <property type="project" value="UniProtKB-KW"/>
</dbReference>
<evidence type="ECO:0000313" key="13">
    <source>
        <dbReference type="Proteomes" id="UP000282957"/>
    </source>
</evidence>
<protein>
    <recommendedName>
        <fullName evidence="7">UDP-N-acetylmuramoyl-L-alanyl-D-glutamate--2,6-diaminopimelate ligase</fullName>
        <ecNumber evidence="7">6.3.2.13</ecNumber>
    </recommendedName>
    <alternativeName>
        <fullName evidence="7">Meso-A2pm-adding enzyme</fullName>
    </alternativeName>
    <alternativeName>
        <fullName evidence="7">Meso-diaminopimelate-adding enzyme</fullName>
    </alternativeName>
    <alternativeName>
        <fullName evidence="7">UDP-MurNAc-L-Ala-D-Glu:meso-diaminopimelate ligase</fullName>
    </alternativeName>
    <alternativeName>
        <fullName evidence="7">UDP-MurNAc-tripeptide synthetase</fullName>
    </alternativeName>
    <alternativeName>
        <fullName evidence="7">UDP-N-acetylmuramyl-tripeptide synthetase</fullName>
    </alternativeName>
</protein>
<evidence type="ECO:0000313" key="12">
    <source>
        <dbReference type="EMBL" id="RVT97463.1"/>
    </source>
</evidence>
<accession>A0A437MIM7</accession>
<organism evidence="12 13">
    <name type="scientific">Rhodovarius crocodyli</name>
    <dbReference type="NCBI Taxonomy" id="1979269"/>
    <lineage>
        <taxon>Bacteria</taxon>
        <taxon>Pseudomonadati</taxon>
        <taxon>Pseudomonadota</taxon>
        <taxon>Alphaproteobacteria</taxon>
        <taxon>Acetobacterales</taxon>
        <taxon>Roseomonadaceae</taxon>
        <taxon>Rhodovarius</taxon>
    </lineage>
</organism>
<evidence type="ECO:0000256" key="1">
    <source>
        <dbReference type="ARBA" id="ARBA00005898"/>
    </source>
</evidence>
<feature type="binding site" evidence="7">
    <location>
        <begin position="167"/>
        <end position="168"/>
    </location>
    <ligand>
        <name>UDP-N-acetyl-alpha-D-muramoyl-L-alanyl-D-glutamate</name>
        <dbReference type="ChEBI" id="CHEBI:83900"/>
    </ligand>
</feature>
<evidence type="ECO:0000256" key="7">
    <source>
        <dbReference type="HAMAP-Rule" id="MF_00208"/>
    </source>
</evidence>
<dbReference type="GO" id="GO:0071555">
    <property type="term" value="P:cell wall organization"/>
    <property type="evidence" value="ECO:0007669"/>
    <property type="project" value="UniProtKB-KW"/>
</dbReference>
<dbReference type="NCBIfam" id="TIGR01085">
    <property type="entry name" value="murE"/>
    <property type="match status" value="1"/>
</dbReference>
<comment type="subcellular location">
    <subcellularLocation>
        <location evidence="7 8">Cytoplasm</location>
    </subcellularLocation>
</comment>
<evidence type="ECO:0000256" key="4">
    <source>
        <dbReference type="ARBA" id="ARBA00022984"/>
    </source>
</evidence>
<dbReference type="AlphaFoldDB" id="A0A437MIM7"/>
<gene>
    <name evidence="7" type="primary">murE</name>
    <name evidence="12" type="ORF">EOD42_06440</name>
</gene>
<dbReference type="PANTHER" id="PTHR23135:SF4">
    <property type="entry name" value="UDP-N-ACETYLMURAMOYL-L-ALANYL-D-GLUTAMATE--2,6-DIAMINOPIMELATE LIGASE MURE HOMOLOG, CHLOROPLASTIC"/>
    <property type="match status" value="1"/>
</dbReference>
<dbReference type="GO" id="GO:0000287">
    <property type="term" value="F:magnesium ion binding"/>
    <property type="evidence" value="ECO:0007669"/>
    <property type="project" value="UniProtKB-UniRule"/>
</dbReference>
<evidence type="ECO:0000256" key="2">
    <source>
        <dbReference type="ARBA" id="ARBA00022618"/>
    </source>
</evidence>
<dbReference type="SUPFAM" id="SSF53623">
    <property type="entry name" value="MurD-like peptide ligases, catalytic domain"/>
    <property type="match status" value="1"/>
</dbReference>
<dbReference type="Gene3D" id="3.40.1390.10">
    <property type="entry name" value="MurE/MurF, N-terminal domain"/>
    <property type="match status" value="1"/>
</dbReference>
<dbReference type="InterPro" id="IPR000713">
    <property type="entry name" value="Mur_ligase_N"/>
</dbReference>
<comment type="caution">
    <text evidence="12">The sequence shown here is derived from an EMBL/GenBank/DDBJ whole genome shotgun (WGS) entry which is preliminary data.</text>
</comment>
<dbReference type="Gene3D" id="3.90.190.20">
    <property type="entry name" value="Mur ligase, C-terminal domain"/>
    <property type="match status" value="1"/>
</dbReference>
<evidence type="ECO:0000259" key="10">
    <source>
        <dbReference type="Pfam" id="PF02875"/>
    </source>
</evidence>
<dbReference type="HAMAP" id="MF_00208">
    <property type="entry name" value="MurE"/>
    <property type="match status" value="1"/>
</dbReference>
<feature type="binding site" evidence="7">
    <location>
        <position position="202"/>
    </location>
    <ligand>
        <name>UDP-N-acetyl-alpha-D-muramoyl-L-alanyl-D-glutamate</name>
        <dbReference type="ChEBI" id="CHEBI:83900"/>
    </ligand>
</feature>
<feature type="modified residue" description="N6-carboxylysine" evidence="7">
    <location>
        <position position="234"/>
    </location>
</feature>
<dbReference type="InterPro" id="IPR004101">
    <property type="entry name" value="Mur_ligase_C"/>
</dbReference>
<dbReference type="OrthoDB" id="9800958at2"/>
<dbReference type="PANTHER" id="PTHR23135">
    <property type="entry name" value="MUR LIGASE FAMILY MEMBER"/>
    <property type="match status" value="1"/>
</dbReference>
<dbReference type="GO" id="GO:0005524">
    <property type="term" value="F:ATP binding"/>
    <property type="evidence" value="ECO:0007669"/>
    <property type="project" value="UniProtKB-UniRule"/>
</dbReference>
<keyword evidence="4 7" id="KW-0573">Peptidoglycan synthesis</keyword>
<evidence type="ECO:0000259" key="11">
    <source>
        <dbReference type="Pfam" id="PF08245"/>
    </source>
</evidence>
<proteinExistence type="inferred from homology"/>
<comment type="PTM">
    <text evidence="7">Carboxylation is probably crucial for Mg(2+) binding and, consequently, for the gamma-phosphate positioning of ATP.</text>
</comment>
<feature type="binding site" evidence="7">
    <location>
        <position position="49"/>
    </location>
    <ligand>
        <name>UDP-N-acetyl-alpha-D-muramoyl-L-alanyl-D-glutamate</name>
        <dbReference type="ChEBI" id="CHEBI:83900"/>
    </ligand>
</feature>
<dbReference type="GO" id="GO:0008765">
    <property type="term" value="F:UDP-N-acetylmuramoylalanyl-D-glutamate-2,6-diaminopimelate ligase activity"/>
    <property type="evidence" value="ECO:0007669"/>
    <property type="project" value="UniProtKB-UniRule"/>
</dbReference>
<keyword evidence="3 7" id="KW-0133">Cell shape</keyword>
<reference evidence="12 13" key="1">
    <citation type="submission" date="2019-01" db="EMBL/GenBank/DDBJ databases">
        <authorList>
            <person name="Chen W.-M."/>
        </authorList>
    </citation>
    <scope>NUCLEOTIDE SEQUENCE [LARGE SCALE GENOMIC DNA]</scope>
    <source>
        <strain evidence="12 13">CCP-6</strain>
    </source>
</reference>
<keyword evidence="7" id="KW-0963">Cytoplasm</keyword>
<comment type="catalytic activity">
    <reaction evidence="7">
        <text>UDP-N-acetyl-alpha-D-muramoyl-L-alanyl-D-glutamate + meso-2,6-diaminopimelate + ATP = UDP-N-acetyl-alpha-D-muramoyl-L-alanyl-gamma-D-glutamyl-meso-2,6-diaminopimelate + ADP + phosphate + H(+)</text>
        <dbReference type="Rhea" id="RHEA:23676"/>
        <dbReference type="ChEBI" id="CHEBI:15378"/>
        <dbReference type="ChEBI" id="CHEBI:30616"/>
        <dbReference type="ChEBI" id="CHEBI:43474"/>
        <dbReference type="ChEBI" id="CHEBI:57791"/>
        <dbReference type="ChEBI" id="CHEBI:83900"/>
        <dbReference type="ChEBI" id="CHEBI:83905"/>
        <dbReference type="ChEBI" id="CHEBI:456216"/>
        <dbReference type="EC" id="6.3.2.13"/>
    </reaction>
</comment>
<dbReference type="EC" id="6.3.2.13" evidence="7"/>
<comment type="caution">
    <text evidence="7">Lacks conserved residue(s) required for the propagation of feature annotation.</text>
</comment>
<feature type="short sequence motif" description="Meso-diaminopimelate recognition motif" evidence="7">
    <location>
        <begin position="423"/>
        <end position="426"/>
    </location>
</feature>
<keyword evidence="7" id="KW-0547">Nucleotide-binding</keyword>
<feature type="binding site" evidence="7">
    <location>
        <position position="471"/>
    </location>
    <ligand>
        <name>meso-2,6-diaminopimelate</name>
        <dbReference type="ChEBI" id="CHEBI:57791"/>
    </ligand>
</feature>
<evidence type="ECO:0000256" key="5">
    <source>
        <dbReference type="ARBA" id="ARBA00023306"/>
    </source>
</evidence>
<feature type="binding site" evidence="7">
    <location>
        <position position="475"/>
    </location>
    <ligand>
        <name>meso-2,6-diaminopimelate</name>
        <dbReference type="ChEBI" id="CHEBI:57791"/>
    </ligand>
</feature>
<comment type="function">
    <text evidence="7">Catalyzes the addition of meso-diaminopimelic acid to the nucleotide precursor UDP-N-acetylmuramoyl-L-alanyl-D-glutamate (UMAG) in the biosynthesis of bacterial cell-wall peptidoglycan.</text>
</comment>
<comment type="pathway">
    <text evidence="7 8">Cell wall biogenesis; peptidoglycan biosynthesis.</text>
</comment>
<comment type="cofactor">
    <cofactor evidence="7">
        <name>Mg(2+)</name>
        <dbReference type="ChEBI" id="CHEBI:18420"/>
    </cofactor>
</comment>
<dbReference type="EMBL" id="SACL01000002">
    <property type="protein sequence ID" value="RVT97463.1"/>
    <property type="molecule type" value="Genomic_DNA"/>
</dbReference>
<keyword evidence="7 12" id="KW-0436">Ligase</keyword>
<dbReference type="GO" id="GO:0005737">
    <property type="term" value="C:cytoplasm"/>
    <property type="evidence" value="ECO:0007669"/>
    <property type="project" value="UniProtKB-SubCell"/>
</dbReference>
<evidence type="ECO:0000256" key="6">
    <source>
        <dbReference type="ARBA" id="ARBA00023316"/>
    </source>
</evidence>
<keyword evidence="13" id="KW-1185">Reference proteome</keyword>
<dbReference type="UniPathway" id="UPA00219"/>
<keyword evidence="6 7" id="KW-0961">Cell wall biogenesis/degradation</keyword>
<evidence type="ECO:0000256" key="8">
    <source>
        <dbReference type="RuleBase" id="RU004135"/>
    </source>
</evidence>
<evidence type="ECO:0000256" key="3">
    <source>
        <dbReference type="ARBA" id="ARBA00022960"/>
    </source>
</evidence>
<dbReference type="NCBIfam" id="NF001124">
    <property type="entry name" value="PRK00139.1-2"/>
    <property type="match status" value="1"/>
</dbReference>
<dbReference type="InterPro" id="IPR005761">
    <property type="entry name" value="UDP-N-AcMur-Glu-dNH2Pim_ligase"/>
</dbReference>
<keyword evidence="5 7" id="KW-0131">Cell cycle</keyword>
<dbReference type="InterPro" id="IPR013221">
    <property type="entry name" value="Mur_ligase_cen"/>
</dbReference>
<dbReference type="Gene3D" id="3.40.1190.10">
    <property type="entry name" value="Mur-like, catalytic domain"/>
    <property type="match status" value="1"/>
</dbReference>
<comment type="similarity">
    <text evidence="1 7">Belongs to the MurCDEF family. MurE subfamily.</text>
</comment>
<dbReference type="SUPFAM" id="SSF63418">
    <property type="entry name" value="MurE/MurF N-terminal domain"/>
    <property type="match status" value="1"/>
</dbReference>
<feature type="domain" description="Mur ligase central" evidence="11">
    <location>
        <begin position="125"/>
        <end position="328"/>
    </location>
</feature>